<dbReference type="InterPro" id="IPR023780">
    <property type="entry name" value="Chromo_domain"/>
</dbReference>
<keyword evidence="4" id="KW-1185">Reference proteome</keyword>
<dbReference type="AlphaFoldDB" id="A0A1V9YD83"/>
<dbReference type="Gene3D" id="2.40.50.40">
    <property type="match status" value="1"/>
</dbReference>
<dbReference type="InterPro" id="IPR000953">
    <property type="entry name" value="Chromo/chromo_shadow_dom"/>
</dbReference>
<dbReference type="PANTHER" id="PTHR37067">
    <property type="entry name" value="PX DOMAIN-CONTAINING PROTEIN"/>
    <property type="match status" value="1"/>
</dbReference>
<dbReference type="Pfam" id="PF24626">
    <property type="entry name" value="SH3_Tf2-1"/>
    <property type="match status" value="1"/>
</dbReference>
<evidence type="ECO:0000259" key="2">
    <source>
        <dbReference type="PROSITE" id="PS50013"/>
    </source>
</evidence>
<dbReference type="PROSITE" id="PS50013">
    <property type="entry name" value="CHROMO_2"/>
    <property type="match status" value="1"/>
</dbReference>
<dbReference type="SUPFAM" id="SSF54160">
    <property type="entry name" value="Chromo domain-like"/>
    <property type="match status" value="1"/>
</dbReference>
<sequence>MCSYLGDDWSLQLATIEYAHMGLVQRSTGLTPFEIDTGRQLSNPILPEDFPGNDFARQFAENRQRKAQKRQKKYYDKSRADVSFSVGDYALLATRDLPLRHASNTTDSSERPKLVPRYVGPFRVIGKIGANAYKLDLPPSMCRMHPVFNVDRLKASPGNPGRFQTRPVPKATPVVFEQDTGEQLYIIESLLETRQFNRKREYLVQWHGLPRHEASWERESNIKHISHWRQLVQDHNTQQKRQREQARLRAPVGHRQGTHRRNEARATQVAEWRSTQPGTMCTPTQSQRYTKSSVHAKETQAHYRCDDNRQVENGRHSGESVTTSVCSPSLQCDLTNYAAAIIAYVKYPNPGALSKLMGVTTDGAANMTGCAKGSNIILVDAAVAAGRTSCLYVVWCSLHRANLSVGKMLDVLDIDYQFRSKLSSVVAFVRKHRNLHASIGYAVTYSETRWNSISSTCSWMAKKCTEIVAFARTVGKENLMLEATWWLCLYAVETITDKICVAFKKMQYQTITPRGQLRILQDSLFTLLLLSQKQDMAEGENCFCDSKLEYINVGEDVDAWTTFQAATENDKATQLMTQHKMQLKTFGGADMLKAITRERGKLMLSYAGDMAVQKSVNSNKGATLKVAWANFVDKYPNLVTYCAGLATVLPATYTVESDFTVLKNTKDDNSCALSNYAMEGQMQAKQFQRISAAVTSAKVAYDRIWGSSPNFEL</sequence>
<dbReference type="InterPro" id="IPR056924">
    <property type="entry name" value="SH3_Tf2-1"/>
</dbReference>
<dbReference type="SMART" id="SM00298">
    <property type="entry name" value="CHROMO"/>
    <property type="match status" value="1"/>
</dbReference>
<dbReference type="CDD" id="cd18965">
    <property type="entry name" value="chromodomain"/>
    <property type="match status" value="1"/>
</dbReference>
<dbReference type="InterPro" id="IPR016197">
    <property type="entry name" value="Chromo-like_dom_sf"/>
</dbReference>
<reference evidence="3 4" key="1">
    <citation type="journal article" date="2014" name="Genome Biol. Evol.">
        <title>The secreted proteins of Achlya hypogyna and Thraustotheca clavata identify the ancestral oomycete secretome and reveal gene acquisitions by horizontal gene transfer.</title>
        <authorList>
            <person name="Misner I."/>
            <person name="Blouin N."/>
            <person name="Leonard G."/>
            <person name="Richards T.A."/>
            <person name="Lane C.E."/>
        </authorList>
    </citation>
    <scope>NUCLEOTIDE SEQUENCE [LARGE SCALE GENOMIC DNA]</scope>
    <source>
        <strain evidence="3 4">ATCC 48635</strain>
    </source>
</reference>
<dbReference type="STRING" id="1202772.A0A1V9YD83"/>
<feature type="domain" description="Chromo" evidence="2">
    <location>
        <begin position="185"/>
        <end position="247"/>
    </location>
</feature>
<feature type="region of interest" description="Disordered" evidence="1">
    <location>
        <begin position="238"/>
        <end position="295"/>
    </location>
</feature>
<organism evidence="3 4">
    <name type="scientific">Achlya hypogyna</name>
    <name type="common">Oomycete</name>
    <name type="synonym">Protoachlya hypogyna</name>
    <dbReference type="NCBI Taxonomy" id="1202772"/>
    <lineage>
        <taxon>Eukaryota</taxon>
        <taxon>Sar</taxon>
        <taxon>Stramenopiles</taxon>
        <taxon>Oomycota</taxon>
        <taxon>Saprolegniomycetes</taxon>
        <taxon>Saprolegniales</taxon>
        <taxon>Achlyaceae</taxon>
        <taxon>Achlya</taxon>
    </lineage>
</organism>
<feature type="compositionally biased region" description="Polar residues" evidence="1">
    <location>
        <begin position="273"/>
        <end position="293"/>
    </location>
</feature>
<proteinExistence type="predicted"/>
<accession>A0A1V9YD83</accession>
<evidence type="ECO:0000256" key="1">
    <source>
        <dbReference type="SAM" id="MobiDB-lite"/>
    </source>
</evidence>
<dbReference type="PANTHER" id="PTHR37067:SF3">
    <property type="entry name" value="PX DOMAIN-CONTAINING PROTEIN"/>
    <property type="match status" value="1"/>
</dbReference>
<dbReference type="OrthoDB" id="74300at2759"/>
<dbReference type="EMBL" id="JNBR01002086">
    <property type="protein sequence ID" value="OQR83713.1"/>
    <property type="molecule type" value="Genomic_DNA"/>
</dbReference>
<gene>
    <name evidence="3" type="ORF">ACHHYP_14367</name>
</gene>
<evidence type="ECO:0000313" key="4">
    <source>
        <dbReference type="Proteomes" id="UP000243579"/>
    </source>
</evidence>
<evidence type="ECO:0000313" key="3">
    <source>
        <dbReference type="EMBL" id="OQR83713.1"/>
    </source>
</evidence>
<dbReference type="Pfam" id="PF00385">
    <property type="entry name" value="Chromo"/>
    <property type="match status" value="1"/>
</dbReference>
<comment type="caution">
    <text evidence="3">The sequence shown here is derived from an EMBL/GenBank/DDBJ whole genome shotgun (WGS) entry which is preliminary data.</text>
</comment>
<dbReference type="Proteomes" id="UP000243579">
    <property type="component" value="Unassembled WGS sequence"/>
</dbReference>
<name>A0A1V9YD83_ACHHY</name>
<protein>
    <recommendedName>
        <fullName evidence="2">Chromo domain-containing protein</fullName>
    </recommendedName>
</protein>